<dbReference type="EMBL" id="BAAAZO010000006">
    <property type="protein sequence ID" value="GAA3619819.1"/>
    <property type="molecule type" value="Genomic_DNA"/>
</dbReference>
<sequence>MRVFVTGATGFIGSHVARELLAHGHQVLGLTRSDAGAAKLEAAGIEPYRGTIDDPDGLREGARTSDGVIHTAFDHSNMADLPAAAVKDLAVVQALGEELAGKPFVTTYGTTALNPGHRLTEDFRPTPPQARGIVEAHTLALAEKDVRAVSVRPSTVVHGFGNAGFVSILIGLAREKGISGYPGDGSSRWPAVHVLDAAVLYRLAFEKAPAGSVLHAVQDEGVTVRQIAEAVGRGTGLPVESVAPEHFGWLGPLLSLDLPASSAITRELTGWLPEQSGLIEDVDAGLPFKS</sequence>
<dbReference type="PANTHER" id="PTHR48079">
    <property type="entry name" value="PROTEIN YEEZ"/>
    <property type="match status" value="1"/>
</dbReference>
<gene>
    <name evidence="2" type="ORF">GCM10022223_40850</name>
</gene>
<reference evidence="3" key="1">
    <citation type="journal article" date="2019" name="Int. J. Syst. Evol. Microbiol.">
        <title>The Global Catalogue of Microorganisms (GCM) 10K type strain sequencing project: providing services to taxonomists for standard genome sequencing and annotation.</title>
        <authorList>
            <consortium name="The Broad Institute Genomics Platform"/>
            <consortium name="The Broad Institute Genome Sequencing Center for Infectious Disease"/>
            <person name="Wu L."/>
            <person name="Ma J."/>
        </authorList>
    </citation>
    <scope>NUCLEOTIDE SEQUENCE [LARGE SCALE GENOMIC DNA]</scope>
    <source>
        <strain evidence="3">JCM 16902</strain>
    </source>
</reference>
<name>A0ABP6ZUC0_9ACTN</name>
<comment type="caution">
    <text evidence="2">The sequence shown here is derived from an EMBL/GenBank/DDBJ whole genome shotgun (WGS) entry which is preliminary data.</text>
</comment>
<dbReference type="Pfam" id="PF01370">
    <property type="entry name" value="Epimerase"/>
    <property type="match status" value="1"/>
</dbReference>
<organism evidence="2 3">
    <name type="scientific">Kineosporia mesophila</name>
    <dbReference type="NCBI Taxonomy" id="566012"/>
    <lineage>
        <taxon>Bacteria</taxon>
        <taxon>Bacillati</taxon>
        <taxon>Actinomycetota</taxon>
        <taxon>Actinomycetes</taxon>
        <taxon>Kineosporiales</taxon>
        <taxon>Kineosporiaceae</taxon>
        <taxon>Kineosporia</taxon>
    </lineage>
</organism>
<dbReference type="Proteomes" id="UP001501074">
    <property type="component" value="Unassembled WGS sequence"/>
</dbReference>
<dbReference type="CDD" id="cd05262">
    <property type="entry name" value="SDR_a7"/>
    <property type="match status" value="1"/>
</dbReference>
<keyword evidence="3" id="KW-1185">Reference proteome</keyword>
<protein>
    <submittedName>
        <fullName evidence="2">SDR family oxidoreductase</fullName>
    </submittedName>
</protein>
<dbReference type="InterPro" id="IPR036291">
    <property type="entry name" value="NAD(P)-bd_dom_sf"/>
</dbReference>
<dbReference type="InterPro" id="IPR051783">
    <property type="entry name" value="NAD(P)-dependent_oxidoreduct"/>
</dbReference>
<dbReference type="PANTHER" id="PTHR48079:SF6">
    <property type="entry name" value="NAD(P)-BINDING DOMAIN-CONTAINING PROTEIN-RELATED"/>
    <property type="match status" value="1"/>
</dbReference>
<evidence type="ECO:0000259" key="1">
    <source>
        <dbReference type="Pfam" id="PF01370"/>
    </source>
</evidence>
<feature type="domain" description="NAD-dependent epimerase/dehydratase" evidence="1">
    <location>
        <begin position="3"/>
        <end position="208"/>
    </location>
</feature>
<evidence type="ECO:0000313" key="3">
    <source>
        <dbReference type="Proteomes" id="UP001501074"/>
    </source>
</evidence>
<dbReference type="Gene3D" id="3.40.50.720">
    <property type="entry name" value="NAD(P)-binding Rossmann-like Domain"/>
    <property type="match status" value="1"/>
</dbReference>
<dbReference type="RefSeq" id="WP_231480979.1">
    <property type="nucleotide sequence ID" value="NZ_BAAAZO010000006.1"/>
</dbReference>
<evidence type="ECO:0000313" key="2">
    <source>
        <dbReference type="EMBL" id="GAA3619819.1"/>
    </source>
</evidence>
<proteinExistence type="predicted"/>
<dbReference type="InterPro" id="IPR001509">
    <property type="entry name" value="Epimerase_deHydtase"/>
</dbReference>
<accession>A0ABP6ZUC0</accession>
<dbReference type="SUPFAM" id="SSF51735">
    <property type="entry name" value="NAD(P)-binding Rossmann-fold domains"/>
    <property type="match status" value="1"/>
</dbReference>